<proteinExistence type="predicted"/>
<reference evidence="2" key="1">
    <citation type="journal article" date="2012" name="PLoS ONE">
        <title>Gene sets for utilization of primary and secondary nutrition supplies in the distal gut of endangered iberian lynx.</title>
        <authorList>
            <person name="Alcaide M."/>
            <person name="Messina E."/>
            <person name="Richter M."/>
            <person name="Bargiela R."/>
            <person name="Peplies J."/>
            <person name="Huws S.A."/>
            <person name="Newbold C.J."/>
            <person name="Golyshin P.N."/>
            <person name="Simon M.A."/>
            <person name="Lopez G."/>
            <person name="Yakimov M.M."/>
            <person name="Ferrer M."/>
        </authorList>
    </citation>
    <scope>NUCLEOTIDE SEQUENCE</scope>
</reference>
<accession>J9C6Z5</accession>
<dbReference type="EMBL" id="AMCI01005712">
    <property type="protein sequence ID" value="EJW95590.1"/>
    <property type="molecule type" value="Genomic_DNA"/>
</dbReference>
<comment type="caution">
    <text evidence="2">The sequence shown here is derived from an EMBL/GenBank/DDBJ whole genome shotgun (WGS) entry which is preliminary data.</text>
</comment>
<dbReference type="AlphaFoldDB" id="J9C6Z5"/>
<evidence type="ECO:0000256" key="1">
    <source>
        <dbReference type="SAM" id="MobiDB-lite"/>
    </source>
</evidence>
<protein>
    <submittedName>
        <fullName evidence="2">Uncharacterized protein</fullName>
    </submittedName>
</protein>
<name>J9C6Z5_9ZZZZ</name>
<gene>
    <name evidence="2" type="ORF">EVA_16303</name>
</gene>
<feature type="region of interest" description="Disordered" evidence="1">
    <location>
        <begin position="1"/>
        <end position="31"/>
    </location>
</feature>
<sequence length="89" mass="9177">MDSISLGLTASMSTPDTPSTIIKGSEPLTEPTPRIRIVVSPNGPPPACTNTPAALPCRASAKFDTGVSFNSSVATTATEPVMSFLAWVL</sequence>
<feature type="compositionally biased region" description="Polar residues" evidence="1">
    <location>
        <begin position="1"/>
        <end position="22"/>
    </location>
</feature>
<evidence type="ECO:0000313" key="2">
    <source>
        <dbReference type="EMBL" id="EJW95590.1"/>
    </source>
</evidence>
<organism evidence="2">
    <name type="scientific">gut metagenome</name>
    <dbReference type="NCBI Taxonomy" id="749906"/>
    <lineage>
        <taxon>unclassified sequences</taxon>
        <taxon>metagenomes</taxon>
        <taxon>organismal metagenomes</taxon>
    </lineage>
</organism>